<dbReference type="Proteomes" id="UP001610446">
    <property type="component" value="Unassembled WGS sequence"/>
</dbReference>
<comment type="caution">
    <text evidence="2">The sequence shown here is derived from an EMBL/GenBank/DDBJ whole genome shotgun (WGS) entry which is preliminary data.</text>
</comment>
<organism evidence="2 3">
    <name type="scientific">Aspergillus pseudoustus</name>
    <dbReference type="NCBI Taxonomy" id="1810923"/>
    <lineage>
        <taxon>Eukaryota</taxon>
        <taxon>Fungi</taxon>
        <taxon>Dikarya</taxon>
        <taxon>Ascomycota</taxon>
        <taxon>Pezizomycotina</taxon>
        <taxon>Eurotiomycetes</taxon>
        <taxon>Eurotiomycetidae</taxon>
        <taxon>Eurotiales</taxon>
        <taxon>Aspergillaceae</taxon>
        <taxon>Aspergillus</taxon>
        <taxon>Aspergillus subgen. Nidulantes</taxon>
    </lineage>
</organism>
<sequence length="107" mass="11889">MTRITPAPNALIRLDLSFVVIRALRGPCVYIVLIAILLCLGVLWCHALIRFIMAVYQFPYPKSTTDHGIIPISMIEAAGYAKSSQPIHVTMVGDEERLSENHGDVRV</sequence>
<keyword evidence="1" id="KW-1133">Transmembrane helix</keyword>
<protein>
    <submittedName>
        <fullName evidence="2">Uncharacterized protein</fullName>
    </submittedName>
</protein>
<keyword evidence="3" id="KW-1185">Reference proteome</keyword>
<reference evidence="2 3" key="1">
    <citation type="submission" date="2024-07" db="EMBL/GenBank/DDBJ databases">
        <title>Section-level genome sequencing and comparative genomics of Aspergillus sections Usti and Cavernicolus.</title>
        <authorList>
            <consortium name="Lawrence Berkeley National Laboratory"/>
            <person name="Nybo J.L."/>
            <person name="Vesth T.C."/>
            <person name="Theobald S."/>
            <person name="Frisvad J.C."/>
            <person name="Larsen T.O."/>
            <person name="Kjaerboelling I."/>
            <person name="Rothschild-Mancinelli K."/>
            <person name="Lyhne E.K."/>
            <person name="Kogle M.E."/>
            <person name="Barry K."/>
            <person name="Clum A."/>
            <person name="Na H."/>
            <person name="Ledsgaard L."/>
            <person name="Lin J."/>
            <person name="Lipzen A."/>
            <person name="Kuo A."/>
            <person name="Riley R."/>
            <person name="Mondo S."/>
            <person name="Labutti K."/>
            <person name="Haridas S."/>
            <person name="Pangalinan J."/>
            <person name="Salamov A.A."/>
            <person name="Simmons B.A."/>
            <person name="Magnuson J.K."/>
            <person name="Chen J."/>
            <person name="Drula E."/>
            <person name="Henrissat B."/>
            <person name="Wiebenga A."/>
            <person name="Lubbers R.J."/>
            <person name="Gomes A.C."/>
            <person name="Makela M.R."/>
            <person name="Stajich J."/>
            <person name="Grigoriev I.V."/>
            <person name="Mortensen U.H."/>
            <person name="De Vries R.P."/>
            <person name="Baker S.E."/>
            <person name="Andersen M.R."/>
        </authorList>
    </citation>
    <scope>NUCLEOTIDE SEQUENCE [LARGE SCALE GENOMIC DNA]</scope>
    <source>
        <strain evidence="2 3">CBS 123904</strain>
    </source>
</reference>
<evidence type="ECO:0000313" key="3">
    <source>
        <dbReference type="Proteomes" id="UP001610446"/>
    </source>
</evidence>
<keyword evidence="1" id="KW-0812">Transmembrane</keyword>
<keyword evidence="1" id="KW-0472">Membrane</keyword>
<accession>A0ABR4IWX2</accession>
<evidence type="ECO:0000256" key="1">
    <source>
        <dbReference type="SAM" id="Phobius"/>
    </source>
</evidence>
<name>A0ABR4IWX2_9EURO</name>
<gene>
    <name evidence="2" type="ORF">BJY01DRAFT_102126</name>
</gene>
<dbReference type="EMBL" id="JBFXLU010000265">
    <property type="protein sequence ID" value="KAL2832269.1"/>
    <property type="molecule type" value="Genomic_DNA"/>
</dbReference>
<evidence type="ECO:0000313" key="2">
    <source>
        <dbReference type="EMBL" id="KAL2832269.1"/>
    </source>
</evidence>
<proteinExistence type="predicted"/>
<feature type="transmembrane region" description="Helical" evidence="1">
    <location>
        <begin position="29"/>
        <end position="53"/>
    </location>
</feature>